<keyword evidence="2" id="KW-1185">Reference proteome</keyword>
<dbReference type="RefSeq" id="XP_040639178.1">
    <property type="nucleotide sequence ID" value="XM_040780155.1"/>
</dbReference>
<dbReference type="GeneID" id="63695279"/>
<reference evidence="2" key="1">
    <citation type="journal article" date="2014" name="Nat. Commun.">
        <title>Genomic adaptations of the halophilic Dead Sea filamentous fungus Eurotium rubrum.</title>
        <authorList>
            <person name="Kis-Papo T."/>
            <person name="Weig A.R."/>
            <person name="Riley R."/>
            <person name="Persoh D."/>
            <person name="Salamov A."/>
            <person name="Sun H."/>
            <person name="Lipzen A."/>
            <person name="Wasser S.P."/>
            <person name="Rambold G."/>
            <person name="Grigoriev I.V."/>
            <person name="Nevo E."/>
        </authorList>
    </citation>
    <scope>NUCLEOTIDE SEQUENCE [LARGE SCALE GENOMIC DNA]</scope>
    <source>
        <strain evidence="2">CBS 135680</strain>
    </source>
</reference>
<name>A0A017SGT1_ASPRC</name>
<protein>
    <submittedName>
        <fullName evidence="1">Uncharacterized protein</fullName>
    </submittedName>
</protein>
<gene>
    <name evidence="1" type="ORF">EURHEDRAFT_402664</name>
</gene>
<proteinExistence type="predicted"/>
<sequence>MPSQPYDKSNHEMLGEGGYDSMHEFVHSYGLKSQPSNYEEARDSPNGFREIGQHAWDEQHGYQSDEDWDEYDEQESWEYQYYEKELGRSILQRILMTNMNVSSQWGNMKMN</sequence>
<evidence type="ECO:0000313" key="1">
    <source>
        <dbReference type="EMBL" id="EYE95490.1"/>
    </source>
</evidence>
<dbReference type="HOGENOM" id="CLU_2157842_0_0_1"/>
<organism evidence="1 2">
    <name type="scientific">Aspergillus ruber (strain CBS 135680)</name>
    <dbReference type="NCBI Taxonomy" id="1388766"/>
    <lineage>
        <taxon>Eukaryota</taxon>
        <taxon>Fungi</taxon>
        <taxon>Dikarya</taxon>
        <taxon>Ascomycota</taxon>
        <taxon>Pezizomycotina</taxon>
        <taxon>Eurotiomycetes</taxon>
        <taxon>Eurotiomycetidae</taxon>
        <taxon>Eurotiales</taxon>
        <taxon>Aspergillaceae</taxon>
        <taxon>Aspergillus</taxon>
        <taxon>Aspergillus subgen. Aspergillus</taxon>
    </lineage>
</organism>
<dbReference type="EMBL" id="KK088422">
    <property type="protein sequence ID" value="EYE95490.1"/>
    <property type="molecule type" value="Genomic_DNA"/>
</dbReference>
<accession>A0A017SGT1</accession>
<dbReference type="AlphaFoldDB" id="A0A017SGT1"/>
<evidence type="ECO:0000313" key="2">
    <source>
        <dbReference type="Proteomes" id="UP000019804"/>
    </source>
</evidence>
<dbReference type="Proteomes" id="UP000019804">
    <property type="component" value="Unassembled WGS sequence"/>
</dbReference>
<dbReference type="OrthoDB" id="4232400at2759"/>